<gene>
    <name evidence="8" type="ORF">C8Q69DRAFT_29883</name>
</gene>
<dbReference type="Pfam" id="PF01061">
    <property type="entry name" value="ABC2_membrane"/>
    <property type="match status" value="1"/>
</dbReference>
<name>A0A443I663_BYSSP</name>
<proteinExistence type="predicted"/>
<keyword evidence="2 6" id="KW-0812">Transmembrane</keyword>
<evidence type="ECO:0000256" key="1">
    <source>
        <dbReference type="ARBA" id="ARBA00004141"/>
    </source>
</evidence>
<dbReference type="AlphaFoldDB" id="A0A443I663"/>
<feature type="coiled-coil region" evidence="5">
    <location>
        <begin position="131"/>
        <end position="200"/>
    </location>
</feature>
<evidence type="ECO:0000256" key="6">
    <source>
        <dbReference type="SAM" id="Phobius"/>
    </source>
</evidence>
<feature type="transmembrane region" description="Helical" evidence="6">
    <location>
        <begin position="38"/>
        <end position="62"/>
    </location>
</feature>
<comment type="caution">
    <text evidence="8">The sequence shown here is derived from an EMBL/GenBank/DDBJ whole genome shotgun (WGS) entry which is preliminary data.</text>
</comment>
<dbReference type="EMBL" id="RCNU01000001">
    <property type="protein sequence ID" value="RWQ99578.1"/>
    <property type="molecule type" value="Genomic_DNA"/>
</dbReference>
<feature type="domain" description="ABC-2 type transporter transmembrane" evidence="7">
    <location>
        <begin position="17"/>
        <end position="95"/>
    </location>
</feature>
<evidence type="ECO:0000256" key="2">
    <source>
        <dbReference type="ARBA" id="ARBA00022692"/>
    </source>
</evidence>
<dbReference type="InterPro" id="IPR013525">
    <property type="entry name" value="ABC2_TM"/>
</dbReference>
<reference evidence="8 9" key="1">
    <citation type="journal article" date="2018" name="Front. Microbiol.">
        <title>Genomic and genetic insights into a cosmopolitan fungus, Paecilomyces variotii (Eurotiales).</title>
        <authorList>
            <person name="Urquhart A.S."/>
            <person name="Mondo S.J."/>
            <person name="Makela M.R."/>
            <person name="Hane J.K."/>
            <person name="Wiebenga A."/>
            <person name="He G."/>
            <person name="Mihaltcheva S."/>
            <person name="Pangilinan J."/>
            <person name="Lipzen A."/>
            <person name="Barry K."/>
            <person name="de Vries R.P."/>
            <person name="Grigoriev I.V."/>
            <person name="Idnurm A."/>
        </authorList>
    </citation>
    <scope>NUCLEOTIDE SEQUENCE [LARGE SCALE GENOMIC DNA]</scope>
    <source>
        <strain evidence="8 9">CBS 101075</strain>
    </source>
</reference>
<keyword evidence="9" id="KW-1185">Reference proteome</keyword>
<evidence type="ECO:0000313" key="9">
    <source>
        <dbReference type="Proteomes" id="UP000283841"/>
    </source>
</evidence>
<keyword evidence="5" id="KW-0175">Coiled coil</keyword>
<feature type="transmembrane region" description="Helical" evidence="6">
    <location>
        <begin position="68"/>
        <end position="90"/>
    </location>
</feature>
<dbReference type="STRING" id="264951.A0A443I663"/>
<evidence type="ECO:0000259" key="7">
    <source>
        <dbReference type="Pfam" id="PF01061"/>
    </source>
</evidence>
<dbReference type="GO" id="GO:0140359">
    <property type="term" value="F:ABC-type transporter activity"/>
    <property type="evidence" value="ECO:0007669"/>
    <property type="project" value="InterPro"/>
</dbReference>
<dbReference type="Proteomes" id="UP000283841">
    <property type="component" value="Unassembled WGS sequence"/>
</dbReference>
<keyword evidence="4 6" id="KW-0472">Membrane</keyword>
<evidence type="ECO:0000313" key="8">
    <source>
        <dbReference type="EMBL" id="RWQ99578.1"/>
    </source>
</evidence>
<comment type="subcellular location">
    <subcellularLocation>
        <location evidence="1">Membrane</location>
        <topology evidence="1">Multi-pass membrane protein</topology>
    </subcellularLocation>
</comment>
<organism evidence="8 9">
    <name type="scientific">Byssochlamys spectabilis</name>
    <name type="common">Paecilomyces variotii</name>
    <dbReference type="NCBI Taxonomy" id="264951"/>
    <lineage>
        <taxon>Eukaryota</taxon>
        <taxon>Fungi</taxon>
        <taxon>Dikarya</taxon>
        <taxon>Ascomycota</taxon>
        <taxon>Pezizomycotina</taxon>
        <taxon>Eurotiomycetes</taxon>
        <taxon>Eurotiomycetidae</taxon>
        <taxon>Eurotiales</taxon>
        <taxon>Thermoascaceae</taxon>
        <taxon>Paecilomyces</taxon>
    </lineage>
</organism>
<evidence type="ECO:0000256" key="5">
    <source>
        <dbReference type="SAM" id="Coils"/>
    </source>
</evidence>
<dbReference type="GeneID" id="39596396"/>
<sequence>MAMYESIDSSDRLVRIKQKFFIRFHSLALHLVQLTPDLLLLLIQISTFALLAYVTVGLTIPAATSLTYYIKVFLVAICAIVLSRAIVTLFPTEPSLQRWANNRLLETMEKLIDSQNQTIRIAVDKETNTVREQYERDFARLGEEFSMHQEEARRLKTTDNNTRNKIQEHTKEADALRKRAQRCEKDFAKLKEKLQEQVLRKMYAPKTMRS</sequence>
<evidence type="ECO:0000256" key="3">
    <source>
        <dbReference type="ARBA" id="ARBA00022989"/>
    </source>
</evidence>
<evidence type="ECO:0000256" key="4">
    <source>
        <dbReference type="ARBA" id="ARBA00023136"/>
    </source>
</evidence>
<accession>A0A443I663</accession>
<dbReference type="RefSeq" id="XP_028489223.1">
    <property type="nucleotide sequence ID" value="XM_028627119.1"/>
</dbReference>
<dbReference type="VEuPathDB" id="FungiDB:C8Q69DRAFT_29883"/>
<dbReference type="GO" id="GO:0016020">
    <property type="term" value="C:membrane"/>
    <property type="evidence" value="ECO:0007669"/>
    <property type="project" value="UniProtKB-SubCell"/>
</dbReference>
<keyword evidence="3 6" id="KW-1133">Transmembrane helix</keyword>
<protein>
    <recommendedName>
        <fullName evidence="7">ABC-2 type transporter transmembrane domain-containing protein</fullName>
    </recommendedName>
</protein>